<organism evidence="3 4">
    <name type="scientific">Oceanibacterium hippocampi</name>
    <dbReference type="NCBI Taxonomy" id="745714"/>
    <lineage>
        <taxon>Bacteria</taxon>
        <taxon>Pseudomonadati</taxon>
        <taxon>Pseudomonadota</taxon>
        <taxon>Alphaproteobacteria</taxon>
        <taxon>Sneathiellales</taxon>
        <taxon>Sneathiellaceae</taxon>
        <taxon>Oceanibacterium</taxon>
    </lineage>
</organism>
<name>A0A1Y5S640_9PROT</name>
<sequence>MFGSHKLRTFGMASAIAIGVGMAGSAIAADMPKSVHPLDKPTGASEVAERLQELGFKDVGTIEHSGNIYRFDAMWEGEWVKLSVDERDASITRVGAGEAIATGGVMSAEKVRDELQRLGYEKVSGIEQSGDVIHAKASKGGEPYTLKIDARNGEVMRVAGASAIKAEGAITPSQGAMGETYFKSELSKLGYSDVRNVEKKGGVYEMQARMGGQWQDIKVDGSTGAVTKVN</sequence>
<dbReference type="InterPro" id="IPR025711">
    <property type="entry name" value="PepSY"/>
</dbReference>
<feature type="chain" id="PRO_5011966559" description="PepSY domain-containing protein" evidence="1">
    <location>
        <begin position="29"/>
        <end position="230"/>
    </location>
</feature>
<accession>A0A1Y5S640</accession>
<dbReference type="EMBL" id="FWFR01000001">
    <property type="protein sequence ID" value="SLN30599.1"/>
    <property type="molecule type" value="Genomic_DNA"/>
</dbReference>
<evidence type="ECO:0000256" key="1">
    <source>
        <dbReference type="SAM" id="SignalP"/>
    </source>
</evidence>
<protein>
    <recommendedName>
        <fullName evidence="2">PepSY domain-containing protein</fullName>
    </recommendedName>
</protein>
<dbReference type="AlphaFoldDB" id="A0A1Y5S640"/>
<dbReference type="Pfam" id="PF13670">
    <property type="entry name" value="PepSY_2"/>
    <property type="match status" value="1"/>
</dbReference>
<dbReference type="Proteomes" id="UP000193200">
    <property type="component" value="Unassembled WGS sequence"/>
</dbReference>
<reference evidence="3 4" key="1">
    <citation type="submission" date="2017-03" db="EMBL/GenBank/DDBJ databases">
        <authorList>
            <person name="Afonso C.L."/>
            <person name="Miller P.J."/>
            <person name="Scott M.A."/>
            <person name="Spackman E."/>
            <person name="Goraichik I."/>
            <person name="Dimitrov K.M."/>
            <person name="Suarez D.L."/>
            <person name="Swayne D.E."/>
        </authorList>
    </citation>
    <scope>NUCLEOTIDE SEQUENCE [LARGE SCALE GENOMIC DNA]</scope>
    <source>
        <strain evidence="3 4">CECT 7691</strain>
    </source>
</reference>
<evidence type="ECO:0000313" key="4">
    <source>
        <dbReference type="Proteomes" id="UP000193200"/>
    </source>
</evidence>
<proteinExistence type="predicted"/>
<feature type="domain" description="PepSY" evidence="2">
    <location>
        <begin position="163"/>
        <end position="228"/>
    </location>
</feature>
<gene>
    <name evidence="3" type="ORF">OCH7691_01073</name>
</gene>
<dbReference type="InParanoid" id="A0A1Y5S640"/>
<evidence type="ECO:0000259" key="2">
    <source>
        <dbReference type="Pfam" id="PF13670"/>
    </source>
</evidence>
<keyword evidence="1" id="KW-0732">Signal</keyword>
<dbReference type="RefSeq" id="WP_139839523.1">
    <property type="nucleotide sequence ID" value="NZ_FWFR01000001.1"/>
</dbReference>
<evidence type="ECO:0000313" key="3">
    <source>
        <dbReference type="EMBL" id="SLN30599.1"/>
    </source>
</evidence>
<feature type="signal peptide" evidence="1">
    <location>
        <begin position="1"/>
        <end position="28"/>
    </location>
</feature>
<keyword evidence="4" id="KW-1185">Reference proteome</keyword>